<organism evidence="2 3">
    <name type="scientific">Haematococcus lacustris</name>
    <name type="common">Green alga</name>
    <name type="synonym">Haematococcus pluvialis</name>
    <dbReference type="NCBI Taxonomy" id="44745"/>
    <lineage>
        <taxon>Eukaryota</taxon>
        <taxon>Viridiplantae</taxon>
        <taxon>Chlorophyta</taxon>
        <taxon>core chlorophytes</taxon>
        <taxon>Chlorophyceae</taxon>
        <taxon>CS clade</taxon>
        <taxon>Chlamydomonadales</taxon>
        <taxon>Haematococcaceae</taxon>
        <taxon>Haematococcus</taxon>
    </lineage>
</organism>
<sequence length="134" mass="14180">MRPTQRSHNGRQVAARPAARTHKTSDHSFARPSSPAKRQGGEVTPCASGAEVTALRCEASGINDRLDRWRRTGCSRRDAASGTLSADSHSIAAEEGSGSYAGPHGAQGTARGLYHRCGWESRASLGQCPPNVNL</sequence>
<dbReference type="Proteomes" id="UP000485058">
    <property type="component" value="Unassembled WGS sequence"/>
</dbReference>
<feature type="compositionally biased region" description="Basic and acidic residues" evidence="1">
    <location>
        <begin position="68"/>
        <end position="79"/>
    </location>
</feature>
<proteinExistence type="predicted"/>
<reference evidence="2 3" key="1">
    <citation type="submission" date="2020-02" db="EMBL/GenBank/DDBJ databases">
        <title>Draft genome sequence of Haematococcus lacustris strain NIES-144.</title>
        <authorList>
            <person name="Morimoto D."/>
            <person name="Nakagawa S."/>
            <person name="Yoshida T."/>
            <person name="Sawayama S."/>
        </authorList>
    </citation>
    <scope>NUCLEOTIDE SEQUENCE [LARGE SCALE GENOMIC DNA]</scope>
    <source>
        <strain evidence="2 3">NIES-144</strain>
    </source>
</reference>
<dbReference type="EMBL" id="BLLF01003384">
    <property type="protein sequence ID" value="GFH27191.1"/>
    <property type="molecule type" value="Genomic_DNA"/>
</dbReference>
<name>A0A699ZXL5_HAELA</name>
<dbReference type="AlphaFoldDB" id="A0A699ZXL5"/>
<accession>A0A699ZXL5</accession>
<evidence type="ECO:0000313" key="3">
    <source>
        <dbReference type="Proteomes" id="UP000485058"/>
    </source>
</evidence>
<feature type="region of interest" description="Disordered" evidence="1">
    <location>
        <begin position="1"/>
        <end position="47"/>
    </location>
</feature>
<keyword evidence="3" id="KW-1185">Reference proteome</keyword>
<protein>
    <submittedName>
        <fullName evidence="2">Uncharacterized protein</fullName>
    </submittedName>
</protein>
<feature type="region of interest" description="Disordered" evidence="1">
    <location>
        <begin position="68"/>
        <end position="111"/>
    </location>
</feature>
<evidence type="ECO:0000256" key="1">
    <source>
        <dbReference type="SAM" id="MobiDB-lite"/>
    </source>
</evidence>
<evidence type="ECO:0000313" key="2">
    <source>
        <dbReference type="EMBL" id="GFH27191.1"/>
    </source>
</evidence>
<comment type="caution">
    <text evidence="2">The sequence shown here is derived from an EMBL/GenBank/DDBJ whole genome shotgun (WGS) entry which is preliminary data.</text>
</comment>
<gene>
    <name evidence="2" type="ORF">HaLaN_25471</name>
</gene>